<name>A0A9W8MZ35_9AGAR</name>
<dbReference type="Proteomes" id="UP001148786">
    <property type="component" value="Unassembled WGS sequence"/>
</dbReference>
<keyword evidence="3" id="KW-1185">Reference proteome</keyword>
<evidence type="ECO:0000256" key="1">
    <source>
        <dbReference type="SAM" id="MobiDB-lite"/>
    </source>
</evidence>
<gene>
    <name evidence="2" type="ORF">NLJ89_g1930</name>
</gene>
<evidence type="ECO:0000313" key="2">
    <source>
        <dbReference type="EMBL" id="KAJ3515152.1"/>
    </source>
</evidence>
<reference evidence="2" key="1">
    <citation type="submission" date="2022-07" db="EMBL/GenBank/DDBJ databases">
        <title>Genome Sequence of Agrocybe chaxingu.</title>
        <authorList>
            <person name="Buettner E."/>
        </authorList>
    </citation>
    <scope>NUCLEOTIDE SEQUENCE</scope>
    <source>
        <strain evidence="2">MP-N11</strain>
    </source>
</reference>
<dbReference type="OrthoDB" id="3067348at2759"/>
<evidence type="ECO:0000313" key="3">
    <source>
        <dbReference type="Proteomes" id="UP001148786"/>
    </source>
</evidence>
<accession>A0A9W8MZ35</accession>
<comment type="caution">
    <text evidence="2">The sequence shown here is derived from an EMBL/GenBank/DDBJ whole genome shotgun (WGS) entry which is preliminary data.</text>
</comment>
<feature type="region of interest" description="Disordered" evidence="1">
    <location>
        <begin position="301"/>
        <end position="346"/>
    </location>
</feature>
<sequence length="346" mass="38987">MRHILDPTAFNPRYYPKFMDDIHTHITPPLVPPTQRTRSLNQNTGSGYGLTMPTDPFDIPGRCQYVVAHQMISTSNAINGVIVDFAGRVYLPTMFAYLLAKLLGPVAKQAAKTWIPLFAYIAARPHLYAERVEQYNDAHVASPFVENAGPTYVIQPSGLTDSTYRNATEDDVVNDLIRNRIPVSWIDHAYAFGLRVLDQTISNFGRYQEVVRVDNERMERLRRYGMPPTLPSWSGWWSPSMDDTWRIRYLYFTNPTRYDLDNPFIVPFGGDPTPPTLISRMHEGIIAFTIPPWNSTGHEGIDATETPSKTATATRATRDQDTEMADATPMMPKETPAARAVASSTD</sequence>
<dbReference type="AlphaFoldDB" id="A0A9W8MZ35"/>
<proteinExistence type="predicted"/>
<dbReference type="EMBL" id="JANKHO010000109">
    <property type="protein sequence ID" value="KAJ3515152.1"/>
    <property type="molecule type" value="Genomic_DNA"/>
</dbReference>
<protein>
    <submittedName>
        <fullName evidence="2">Uncharacterized protein</fullName>
    </submittedName>
</protein>
<organism evidence="2 3">
    <name type="scientific">Agrocybe chaxingu</name>
    <dbReference type="NCBI Taxonomy" id="84603"/>
    <lineage>
        <taxon>Eukaryota</taxon>
        <taxon>Fungi</taxon>
        <taxon>Dikarya</taxon>
        <taxon>Basidiomycota</taxon>
        <taxon>Agaricomycotina</taxon>
        <taxon>Agaricomycetes</taxon>
        <taxon>Agaricomycetidae</taxon>
        <taxon>Agaricales</taxon>
        <taxon>Agaricineae</taxon>
        <taxon>Strophariaceae</taxon>
        <taxon>Agrocybe</taxon>
    </lineage>
</organism>